<evidence type="ECO:0000313" key="1">
    <source>
        <dbReference type="EMBL" id="KAH8015069.1"/>
    </source>
</evidence>
<protein>
    <submittedName>
        <fullName evidence="1">Uncharacterized protein</fullName>
    </submittedName>
</protein>
<sequence length="721" mass="79673">MSKTTTNFAARYKKDLSTEALKAKLVHRKSVLQKESRHDHFNKGRQFGLADVNTQHARDKELSRLEETGEVHSAAKSTGKPKQITNAKACGKERLEMLKRYKTEKELRKLKEQREKPVFKCGRYKPEMPCFLPQPSQIPVPNKAKEKASLLPVRVTRSKAKNALEENTNPSLRPPASMVLPKCTSKSSRLEPPQHRQQHIYVDKPTKKESKGAQPAVPTNTNGRVTRATAAAASKGLPGMAGAQPAVPTNANGRVTRATAAAASKGLPGTAGNPAQERVTGKGKQQTENKHKEALLVTKEDSPGKPLEERANFQLAPAGDAEEAEAFPEKENTPALCIPAVPSRRTRSFAPQNFVFQPLEGVTSYKVSPMTPSRASSFFSADLTWIPTKTSSDVPTDGAQETTPQDYRSESGPFPAAEVIKNDPPECPSAVDPQEEKMEHVTKEEATGVTGEMEIDQRLADLPAPETSEPMGEPQHDVPYFRNILHSETERLTSCCREWDGTAAMDIPEDAQDLVRTTVGQTRLLLGERFKQFEGLVDNCEFRRGEKETTCSDLDGFWDMVAFQVEDVNKKFESLRKLQENEWQTVEDPWPEQIPKKKTTSQRPSKATSRSAGKAAARKRLATIKAMMKNKMKPEGLAASRETPEEEEGKVFFDGGFFQVESPAKPFPGNPKICQPGLSSELRGYLRGKTRHARGTQKLPSFALPDSVGGPFSNQSPQLRS</sequence>
<comment type="caution">
    <text evidence="1">The sequence shown here is derived from an EMBL/GenBank/DDBJ whole genome shotgun (WGS) entry which is preliminary data.</text>
</comment>
<gene>
    <name evidence="1" type="ORF">K3G42_033078</name>
</gene>
<dbReference type="Proteomes" id="UP000827872">
    <property type="component" value="Linkage Group LG02"/>
</dbReference>
<evidence type="ECO:0000313" key="2">
    <source>
        <dbReference type="Proteomes" id="UP000827872"/>
    </source>
</evidence>
<proteinExistence type="predicted"/>
<dbReference type="EMBL" id="CM037615">
    <property type="protein sequence ID" value="KAH8015069.1"/>
    <property type="molecule type" value="Genomic_DNA"/>
</dbReference>
<name>A0ACB8G6C2_9SAUR</name>
<reference evidence="1" key="1">
    <citation type="submission" date="2021-08" db="EMBL/GenBank/DDBJ databases">
        <title>The first chromosome-level gecko genome reveals the dynamic sex chromosomes of Neotropical dwarf geckos (Sphaerodactylidae: Sphaerodactylus).</title>
        <authorList>
            <person name="Pinto B.J."/>
            <person name="Keating S.E."/>
            <person name="Gamble T."/>
        </authorList>
    </citation>
    <scope>NUCLEOTIDE SEQUENCE</scope>
    <source>
        <strain evidence="1">TG3544</strain>
    </source>
</reference>
<keyword evidence="2" id="KW-1185">Reference proteome</keyword>
<organism evidence="1 2">
    <name type="scientific">Sphaerodactylus townsendi</name>
    <dbReference type="NCBI Taxonomy" id="933632"/>
    <lineage>
        <taxon>Eukaryota</taxon>
        <taxon>Metazoa</taxon>
        <taxon>Chordata</taxon>
        <taxon>Craniata</taxon>
        <taxon>Vertebrata</taxon>
        <taxon>Euteleostomi</taxon>
        <taxon>Lepidosauria</taxon>
        <taxon>Squamata</taxon>
        <taxon>Bifurcata</taxon>
        <taxon>Gekkota</taxon>
        <taxon>Sphaerodactylidae</taxon>
        <taxon>Sphaerodactylus</taxon>
    </lineage>
</organism>
<accession>A0ACB8G6C2</accession>